<evidence type="ECO:0000256" key="1">
    <source>
        <dbReference type="SAM" id="MobiDB-lite"/>
    </source>
</evidence>
<evidence type="ECO:0000313" key="4">
    <source>
        <dbReference type="Proteomes" id="UP000268313"/>
    </source>
</evidence>
<protein>
    <submittedName>
        <fullName evidence="3">DUF2382 domain-containing protein</fullName>
    </submittedName>
</protein>
<feature type="region of interest" description="Disordered" evidence="1">
    <location>
        <begin position="534"/>
        <end position="556"/>
    </location>
</feature>
<evidence type="ECO:0000313" key="3">
    <source>
        <dbReference type="EMBL" id="RKH01711.1"/>
    </source>
</evidence>
<dbReference type="EMBL" id="RAWE01000066">
    <property type="protein sequence ID" value="RKH01711.1"/>
    <property type="molecule type" value="Genomic_DNA"/>
</dbReference>
<name>A0A3A8KBX6_9BACT</name>
<feature type="region of interest" description="Disordered" evidence="1">
    <location>
        <begin position="1"/>
        <end position="136"/>
    </location>
</feature>
<evidence type="ECO:0000259" key="2">
    <source>
        <dbReference type="Pfam" id="PF09557"/>
    </source>
</evidence>
<proteinExistence type="predicted"/>
<dbReference type="InterPro" id="IPR019060">
    <property type="entry name" value="DUF2382"/>
</dbReference>
<dbReference type="Proteomes" id="UP000268313">
    <property type="component" value="Unassembled WGS sequence"/>
</dbReference>
<accession>A0A3A8KBX6</accession>
<dbReference type="NCBIfam" id="TIGR02271">
    <property type="entry name" value="YsnF/AvaK domain"/>
    <property type="match status" value="1"/>
</dbReference>
<reference evidence="4" key="1">
    <citation type="submission" date="2018-09" db="EMBL/GenBank/DDBJ databases">
        <authorList>
            <person name="Livingstone P.G."/>
            <person name="Whitworth D.E."/>
        </authorList>
    </citation>
    <scope>NUCLEOTIDE SEQUENCE [LARGE SCALE GENOMIC DNA]</scope>
    <source>
        <strain evidence="4">CA043D</strain>
    </source>
</reference>
<dbReference type="AlphaFoldDB" id="A0A3A8KBX6"/>
<dbReference type="PANTHER" id="PTHR38463:SF1">
    <property type="entry name" value="STRESS RESPONSE PROTEIN YSNF"/>
    <property type="match status" value="1"/>
</dbReference>
<dbReference type="Pfam" id="PF09557">
    <property type="entry name" value="DUF2382"/>
    <property type="match status" value="1"/>
</dbReference>
<dbReference type="InterPro" id="IPR052967">
    <property type="entry name" value="Stress_Response_Assoc"/>
</dbReference>
<keyword evidence="4" id="KW-1185">Reference proteome</keyword>
<feature type="domain" description="DUF2382" evidence="2">
    <location>
        <begin position="415"/>
        <end position="523"/>
    </location>
</feature>
<sequence length="556" mass="58503">MGQAHSLAPESRQHLGTALSRAPSPTAGAHPPAQGSSQKCSRPDGPRRILGRLPGPGPSPSPSSQGAVSSCVRLHPAEEGGASASGGAVGARETGPRPQASSGVDSGRDAAARRRRNRPATSSPTAPAIHPSPRPGLVARIAGSFVARAGTSGLASTQWGVGTRAANMGTGGYAPARLLSGQETGGVPRAVVSGVRRTEPLDHPAAGVFLGVTAPTLRVMAVAGTSRPLPPRNPLQRDGRPWRTASGHTRPDVKAQGAKAMMIKRNDIKEGMTVRSSDGEKLGKVFAVSEGEFHIEKGMFFPKDYLVRYVEVSDIRNGEIYLNHGREALSGLADAGGIVEGRTGGVGAGAVGATAAAATGSAGGIGAGLKAGAQKVGDAARAGAEKVGLKERELRADLRADLRGKERIANEDVTLRTHHEELGVTKHQRSAGEAQVRKIVVEEMKTVEVPLRHEEVEVVRRAVKGDNIPGDVADFREETIRIPLSAEEAELTKRAYTDEEITIHKRPIEERRSMEGRVRHEELGDVTVVRTEADVDEETRRAGYTAGPDIDPLKRR</sequence>
<organism evidence="3 4">
    <name type="scientific">Corallococcus carmarthensis</name>
    <dbReference type="NCBI Taxonomy" id="2316728"/>
    <lineage>
        <taxon>Bacteria</taxon>
        <taxon>Pseudomonadati</taxon>
        <taxon>Myxococcota</taxon>
        <taxon>Myxococcia</taxon>
        <taxon>Myxococcales</taxon>
        <taxon>Cystobacterineae</taxon>
        <taxon>Myxococcaceae</taxon>
        <taxon>Corallococcus</taxon>
    </lineage>
</organism>
<dbReference type="PANTHER" id="PTHR38463">
    <property type="entry name" value="STRESS RESPONSE PROTEIN YSNF"/>
    <property type="match status" value="1"/>
</dbReference>
<feature type="region of interest" description="Disordered" evidence="1">
    <location>
        <begin position="225"/>
        <end position="254"/>
    </location>
</feature>
<comment type="caution">
    <text evidence="3">The sequence shown here is derived from an EMBL/GenBank/DDBJ whole genome shotgun (WGS) entry which is preliminary data.</text>
</comment>
<gene>
    <name evidence="3" type="ORF">D7X32_19335</name>
</gene>